<dbReference type="InterPro" id="IPR002889">
    <property type="entry name" value="WSC_carb-bd"/>
</dbReference>
<keyword evidence="4 8" id="KW-1133">Transmembrane helix</keyword>
<organism evidence="11 12">
    <name type="scientific">Littorina saxatilis</name>
    <dbReference type="NCBI Taxonomy" id="31220"/>
    <lineage>
        <taxon>Eukaryota</taxon>
        <taxon>Metazoa</taxon>
        <taxon>Spiralia</taxon>
        <taxon>Lophotrochozoa</taxon>
        <taxon>Mollusca</taxon>
        <taxon>Gastropoda</taxon>
        <taxon>Caenogastropoda</taxon>
        <taxon>Littorinimorpha</taxon>
        <taxon>Littorinoidea</taxon>
        <taxon>Littorinidae</taxon>
        <taxon>Littorina</taxon>
    </lineage>
</organism>
<dbReference type="PANTHER" id="PTHR24269:SF16">
    <property type="entry name" value="PROTEIN SLG1"/>
    <property type="match status" value="1"/>
</dbReference>
<feature type="region of interest" description="Disordered" evidence="7">
    <location>
        <begin position="502"/>
        <end position="545"/>
    </location>
</feature>
<evidence type="ECO:0000256" key="3">
    <source>
        <dbReference type="ARBA" id="ARBA00022729"/>
    </source>
</evidence>
<dbReference type="Pfam" id="PF01822">
    <property type="entry name" value="WSC"/>
    <property type="match status" value="1"/>
</dbReference>
<evidence type="ECO:0000259" key="10">
    <source>
        <dbReference type="PROSITE" id="PS51212"/>
    </source>
</evidence>
<feature type="domain" description="WSC" evidence="10">
    <location>
        <begin position="25"/>
        <end position="140"/>
    </location>
</feature>
<dbReference type="PROSITE" id="PS51212">
    <property type="entry name" value="WSC"/>
    <property type="match status" value="1"/>
</dbReference>
<evidence type="ECO:0000256" key="1">
    <source>
        <dbReference type="ARBA" id="ARBA00004167"/>
    </source>
</evidence>
<evidence type="ECO:0000256" key="9">
    <source>
        <dbReference type="SAM" id="SignalP"/>
    </source>
</evidence>
<reference evidence="11 12" key="1">
    <citation type="submission" date="2024-02" db="EMBL/GenBank/DDBJ databases">
        <title>Chromosome-scale genome assembly of the rough periwinkle Littorina saxatilis.</title>
        <authorList>
            <person name="De Jode A."/>
            <person name="Faria R."/>
            <person name="Formenti G."/>
            <person name="Sims Y."/>
            <person name="Smith T.P."/>
            <person name="Tracey A."/>
            <person name="Wood J.M.D."/>
            <person name="Zagrodzka Z.B."/>
            <person name="Johannesson K."/>
            <person name="Butlin R.K."/>
            <person name="Leder E.H."/>
        </authorList>
    </citation>
    <scope>NUCLEOTIDE SEQUENCE [LARGE SCALE GENOMIC DNA]</scope>
    <source>
        <strain evidence="11">Snail1</strain>
        <tissue evidence="11">Muscle</tissue>
    </source>
</reference>
<comment type="subcellular location">
    <subcellularLocation>
        <location evidence="1">Membrane</location>
        <topology evidence="1">Single-pass membrane protein</topology>
    </subcellularLocation>
</comment>
<keyword evidence="3 9" id="KW-0732">Signal</keyword>
<dbReference type="EMBL" id="JBAMIC010000008">
    <property type="protein sequence ID" value="KAK7104913.1"/>
    <property type="molecule type" value="Genomic_DNA"/>
</dbReference>
<evidence type="ECO:0000313" key="12">
    <source>
        <dbReference type="Proteomes" id="UP001374579"/>
    </source>
</evidence>
<keyword evidence="5 8" id="KW-0472">Membrane</keyword>
<feature type="compositionally biased region" description="Basic and acidic residues" evidence="7">
    <location>
        <begin position="510"/>
        <end position="525"/>
    </location>
</feature>
<keyword evidence="2 8" id="KW-0812">Transmembrane</keyword>
<evidence type="ECO:0000256" key="7">
    <source>
        <dbReference type="SAM" id="MobiDB-lite"/>
    </source>
</evidence>
<feature type="transmembrane region" description="Helical" evidence="8">
    <location>
        <begin position="380"/>
        <end position="403"/>
    </location>
</feature>
<evidence type="ECO:0000313" key="11">
    <source>
        <dbReference type="EMBL" id="KAK7104913.1"/>
    </source>
</evidence>
<evidence type="ECO:0000256" key="6">
    <source>
        <dbReference type="ARBA" id="ARBA00023180"/>
    </source>
</evidence>
<evidence type="ECO:0000256" key="5">
    <source>
        <dbReference type="ARBA" id="ARBA00023136"/>
    </source>
</evidence>
<evidence type="ECO:0000256" key="4">
    <source>
        <dbReference type="ARBA" id="ARBA00022989"/>
    </source>
</evidence>
<gene>
    <name evidence="11" type="ORF">V1264_019554</name>
</gene>
<comment type="caution">
    <text evidence="11">The sequence shown here is derived from an EMBL/GenBank/DDBJ whole genome shotgun (WGS) entry which is preliminary data.</text>
</comment>
<feature type="signal peptide" evidence="9">
    <location>
        <begin position="1"/>
        <end position="23"/>
    </location>
</feature>
<protein>
    <recommendedName>
        <fullName evidence="10">WSC domain-containing protein</fullName>
    </recommendedName>
</protein>
<feature type="chain" id="PRO_5042878725" description="WSC domain-containing protein" evidence="9">
    <location>
        <begin position="24"/>
        <end position="590"/>
    </location>
</feature>
<evidence type="ECO:0000256" key="8">
    <source>
        <dbReference type="SAM" id="Phobius"/>
    </source>
</evidence>
<evidence type="ECO:0000256" key="2">
    <source>
        <dbReference type="ARBA" id="ARBA00022692"/>
    </source>
</evidence>
<proteinExistence type="predicted"/>
<keyword evidence="6" id="KW-0325">Glycoprotein</keyword>
<dbReference type="SMART" id="SM00321">
    <property type="entry name" value="WSC"/>
    <property type="match status" value="1"/>
</dbReference>
<accession>A0AAN9GDE3</accession>
<name>A0AAN9GDE3_9CAEN</name>
<dbReference type="GO" id="GO:0005886">
    <property type="term" value="C:plasma membrane"/>
    <property type="evidence" value="ECO:0007669"/>
    <property type="project" value="TreeGrafter"/>
</dbReference>
<dbReference type="PANTHER" id="PTHR24269">
    <property type="entry name" value="KREMEN PROTEIN"/>
    <property type="match status" value="1"/>
</dbReference>
<dbReference type="AlphaFoldDB" id="A0AAN9GDE3"/>
<keyword evidence="12" id="KW-1185">Reference proteome</keyword>
<dbReference type="InterPro" id="IPR051836">
    <property type="entry name" value="Kremen_rcpt"/>
</dbReference>
<feature type="compositionally biased region" description="Polar residues" evidence="7">
    <location>
        <begin position="530"/>
        <end position="543"/>
    </location>
</feature>
<sequence length="590" mass="66015">MASCTARLVLLQLLLMFPLPCQPSMVRHLGCMVQTDSEKEANMERSSGRESEKATGLAQERGAFQALVGDSSQMTVHVCVERCWMKRYTLAAMQEGTRCFCANSQIGLAPVDTALCHEVCSGNSKQICGGRIALSVYYTGFEEEPEMFDADVSRGLIGCFTEESWKSWCEAPIAKGVLNKQRLNQGQGWSLRNDGSDEDMMAAYKPPLVSVRMSALLCASYCASGAHGDPVAVLKSNNTCCCGRSLTKSGVSAKDKVDFALFCNAPCADQSSRPYCVGIWKGRHYISVYNTFEIWPVPGMRPQGLDAKGSWLQPVYPPNERFETTAFKPKWAPPEKAELAGVDLFLPDQLHLPPIVDPANLAPYVSVVDEPQEDSHGGGWLWTIVVILLILLLLSLAVAYIIYLIRERMSKEFDDTLQEIYPIYVHQEIEQQPEIDDMIEIHEHHEEMPLELGEGQYDEIFYDVTHHNANKSSIRVKRDGPETPTQIDQSIEQNNVRKSGNMETVSETGYSDRSKICGSRKESPMKKSASKTPFRQQTRNSVGKSPMRQKINDFYKNHIRQKIMNGLSNKIPFLRDSETTSSNDNESFDA</sequence>
<dbReference type="Proteomes" id="UP001374579">
    <property type="component" value="Unassembled WGS sequence"/>
</dbReference>